<dbReference type="EMBL" id="LN890656">
    <property type="protein sequence ID" value="CUS05759.1"/>
    <property type="molecule type" value="Genomic_DNA"/>
</dbReference>
<evidence type="ECO:0000259" key="1">
    <source>
        <dbReference type="Pfam" id="PF07819"/>
    </source>
</evidence>
<gene>
    <name evidence="2" type="ORF">CFX0092_B0225</name>
</gene>
<dbReference type="Gene3D" id="3.40.50.1820">
    <property type="entry name" value="alpha/beta hydrolase"/>
    <property type="match status" value="1"/>
</dbReference>
<dbReference type="Proteomes" id="UP000215027">
    <property type="component" value="Chromosome II"/>
</dbReference>
<organism evidence="2 3">
    <name type="scientific">Candidatus Promineifilum breve</name>
    <dbReference type="NCBI Taxonomy" id="1806508"/>
    <lineage>
        <taxon>Bacteria</taxon>
        <taxon>Bacillati</taxon>
        <taxon>Chloroflexota</taxon>
        <taxon>Ardenticatenia</taxon>
        <taxon>Candidatus Promineifilales</taxon>
        <taxon>Candidatus Promineifilaceae</taxon>
        <taxon>Candidatus Promineifilum</taxon>
    </lineage>
</organism>
<evidence type="ECO:0000313" key="3">
    <source>
        <dbReference type="Proteomes" id="UP000215027"/>
    </source>
</evidence>
<dbReference type="SUPFAM" id="SSF53474">
    <property type="entry name" value="alpha/beta-Hydrolases"/>
    <property type="match status" value="1"/>
</dbReference>
<protein>
    <submittedName>
        <fullName evidence="2">PGAP1 family protein</fullName>
    </submittedName>
</protein>
<dbReference type="InterPro" id="IPR012908">
    <property type="entry name" value="PGAP1-ab_dom-like"/>
</dbReference>
<sequence length="393" mass="42288">MSVEVIMSKPAHFHPTDLHALARIATDATTGVIDMVETIHGTILPPGVVGAGELRPLTYRALRGAARLLGDGAGLTLAQVGDVLGRRDDSPQRRAVLSALNGLWGDYLDEIDSPLALPMSFQLGEAAEPTGKLAVLVHGLCMNGAGWARADGNGGVVDHGAALARDLGYTPVYLTYNSGLHVSTNGRALATMLDALVGVWPRPVEELVLIGHSMGGLVIRSAGFYGTAADLGWLDRLRAVIFLGTPHHGADWERRGNLLNVMLDATPYAAPFGRLGKRRSAGITDLRYGNIVDEDWLDRDRFAHGPDDRCLVPPLPGVEHYAIAATLGLSTDSLRHRLLGDGLVPLDSALGRHASAERCLTFDEAHRWIGYGMSHLDLLRLPAVYERLVTWLR</sequence>
<dbReference type="GO" id="GO:0016788">
    <property type="term" value="F:hydrolase activity, acting on ester bonds"/>
    <property type="evidence" value="ECO:0007669"/>
    <property type="project" value="InterPro"/>
</dbReference>
<reference evidence="2" key="1">
    <citation type="submission" date="2016-01" db="EMBL/GenBank/DDBJ databases">
        <authorList>
            <person name="Mcilroy J.S."/>
            <person name="Karst M S."/>
            <person name="Albertsen M."/>
        </authorList>
    </citation>
    <scope>NUCLEOTIDE SEQUENCE</scope>
    <source>
        <strain evidence="2">Cfx-K</strain>
    </source>
</reference>
<dbReference type="KEGG" id="pbf:CFX0092_B0225"/>
<accession>A0A160T7V9</accession>
<keyword evidence="3" id="KW-1185">Reference proteome</keyword>
<dbReference type="Pfam" id="PF07819">
    <property type="entry name" value="PGAP1"/>
    <property type="match status" value="1"/>
</dbReference>
<feature type="domain" description="GPI inositol-deacylase PGAP1-like alpha/beta" evidence="1">
    <location>
        <begin position="131"/>
        <end position="260"/>
    </location>
</feature>
<dbReference type="InterPro" id="IPR029058">
    <property type="entry name" value="AB_hydrolase_fold"/>
</dbReference>
<evidence type="ECO:0000313" key="2">
    <source>
        <dbReference type="EMBL" id="CUS05759.1"/>
    </source>
</evidence>
<dbReference type="AlphaFoldDB" id="A0A160T7V9"/>
<name>A0A160T7V9_9CHLR</name>
<proteinExistence type="predicted"/>